<dbReference type="InterPro" id="IPR037278">
    <property type="entry name" value="ARFGAP/RecO"/>
</dbReference>
<dbReference type="InterPro" id="IPR022572">
    <property type="entry name" value="DNA_rep/recomb_RecO_N"/>
</dbReference>
<proteinExistence type="inferred from homology"/>
<evidence type="ECO:0000256" key="7">
    <source>
        <dbReference type="ARBA" id="ARBA00033409"/>
    </source>
</evidence>
<comment type="caution">
    <text evidence="11">The sequence shown here is derived from an EMBL/GenBank/DDBJ whole genome shotgun (WGS) entry which is preliminary data.</text>
</comment>
<evidence type="ECO:0000313" key="10">
    <source>
        <dbReference type="EMBL" id="OQX36325.1"/>
    </source>
</evidence>
<accession>A0A657PV23</accession>
<dbReference type="Gene3D" id="1.20.1440.120">
    <property type="entry name" value="Recombination protein O, C-terminal domain"/>
    <property type="match status" value="1"/>
</dbReference>
<comment type="similarity">
    <text evidence="2 8">Belongs to the RecO family.</text>
</comment>
<dbReference type="Proteomes" id="UP000243361">
    <property type="component" value="Unassembled WGS sequence"/>
</dbReference>
<evidence type="ECO:0000256" key="6">
    <source>
        <dbReference type="ARBA" id="ARBA00023204"/>
    </source>
</evidence>
<dbReference type="EMBL" id="MUIE01000122">
    <property type="protein sequence ID" value="OQX36325.1"/>
    <property type="molecule type" value="Genomic_DNA"/>
</dbReference>
<dbReference type="Gene3D" id="2.40.50.140">
    <property type="entry name" value="Nucleic acid-binding proteins"/>
    <property type="match status" value="1"/>
</dbReference>
<dbReference type="InterPro" id="IPR012340">
    <property type="entry name" value="NA-bd_OB-fold"/>
</dbReference>
<protein>
    <recommendedName>
        <fullName evidence="3 8">DNA repair protein RecO</fullName>
    </recommendedName>
    <alternativeName>
        <fullName evidence="7 8">Recombination protein O</fullName>
    </alternativeName>
</protein>
<dbReference type="PANTHER" id="PTHR33991:SF1">
    <property type="entry name" value="DNA REPAIR PROTEIN RECO"/>
    <property type="match status" value="1"/>
</dbReference>
<evidence type="ECO:0000256" key="1">
    <source>
        <dbReference type="ARBA" id="ARBA00003065"/>
    </source>
</evidence>
<evidence type="ECO:0000259" key="9">
    <source>
        <dbReference type="Pfam" id="PF11967"/>
    </source>
</evidence>
<sequence>MATDSLELRAAYILHRRAYSNTSLLIECMTPDQGRLPLIARGAMGRDSGGLQPFVPLLIRWSGRGEVKSLGAYERGAPPLSFSGERLFCGFYINELLLRLTRREDPQPSLYGLYEATLLQIAGAVSLEGLLRRFELRLLEELGYGLNLLLCDAHGEGCPVRADQWYGFDVESGPVSPAPRDGVRVSGRTLLALDGGGALDETVLREAKGLLRHVLRHYLGERPLKSRELFTRL</sequence>
<keyword evidence="12" id="KW-1185">Reference proteome</keyword>
<evidence type="ECO:0000256" key="3">
    <source>
        <dbReference type="ARBA" id="ARBA00021310"/>
    </source>
</evidence>
<gene>
    <name evidence="8 11" type="primary">recO</name>
    <name evidence="10" type="ORF">B0D84_01555</name>
    <name evidence="11" type="ORF">C3L24_09595</name>
</gene>
<evidence type="ECO:0000256" key="5">
    <source>
        <dbReference type="ARBA" id="ARBA00023172"/>
    </source>
</evidence>
<dbReference type="InterPro" id="IPR042242">
    <property type="entry name" value="RecO_C"/>
</dbReference>
<dbReference type="GO" id="GO:0006302">
    <property type="term" value="P:double-strand break repair"/>
    <property type="evidence" value="ECO:0007669"/>
    <property type="project" value="TreeGrafter"/>
</dbReference>
<evidence type="ECO:0000256" key="2">
    <source>
        <dbReference type="ARBA" id="ARBA00007452"/>
    </source>
</evidence>
<dbReference type="InterPro" id="IPR003717">
    <property type="entry name" value="RecO"/>
</dbReference>
<dbReference type="SUPFAM" id="SSF50249">
    <property type="entry name" value="Nucleic acid-binding proteins"/>
    <property type="match status" value="1"/>
</dbReference>
<dbReference type="EMBL" id="PQCO01000231">
    <property type="protein sequence ID" value="PUE00154.1"/>
    <property type="molecule type" value="Genomic_DNA"/>
</dbReference>
<dbReference type="SUPFAM" id="SSF57863">
    <property type="entry name" value="ArfGap/RecO-like zinc finger"/>
    <property type="match status" value="1"/>
</dbReference>
<keyword evidence="5 8" id="KW-0233">DNA recombination</keyword>
<dbReference type="Pfam" id="PF02565">
    <property type="entry name" value="RecO_C"/>
    <property type="match status" value="1"/>
</dbReference>
<dbReference type="GO" id="GO:0043590">
    <property type="term" value="C:bacterial nucleoid"/>
    <property type="evidence" value="ECO:0007669"/>
    <property type="project" value="TreeGrafter"/>
</dbReference>
<dbReference type="GO" id="GO:0006310">
    <property type="term" value="P:DNA recombination"/>
    <property type="evidence" value="ECO:0007669"/>
    <property type="project" value="UniProtKB-UniRule"/>
</dbReference>
<dbReference type="AlphaFoldDB" id="A0A657PV23"/>
<evidence type="ECO:0000256" key="8">
    <source>
        <dbReference type="HAMAP-Rule" id="MF_00201"/>
    </source>
</evidence>
<keyword evidence="4 8" id="KW-0227">DNA damage</keyword>
<dbReference type="Pfam" id="PF11967">
    <property type="entry name" value="RecO_N"/>
    <property type="match status" value="1"/>
</dbReference>
<evidence type="ECO:0000313" key="12">
    <source>
        <dbReference type="Proteomes" id="UP000243361"/>
    </source>
</evidence>
<name>A0A657PV23_9GAMM</name>
<feature type="domain" description="DNA replication/recombination mediator RecO N-terminal" evidence="9">
    <location>
        <begin position="10"/>
        <end position="70"/>
    </location>
</feature>
<reference evidence="10 12" key="1">
    <citation type="submission" date="2017-02" db="EMBL/GenBank/DDBJ databases">
        <title>Novel co-symbiosis in the unique lucinid bivalve Phacoides pectinatus.</title>
        <authorList>
            <person name="Lim S.J."/>
            <person name="Davis B.G."/>
            <person name="Gill D.E."/>
            <person name="Engel A.S."/>
            <person name="Anderson L.C."/>
            <person name="Campbell B.J."/>
        </authorList>
    </citation>
    <scope>NUCLEOTIDE SEQUENCE [LARGE SCALE GENOMIC DNA]</scope>
    <source>
        <strain evidence="10">LUC13016_P6</strain>
    </source>
</reference>
<dbReference type="PANTHER" id="PTHR33991">
    <property type="entry name" value="DNA REPAIR PROTEIN RECO"/>
    <property type="match status" value="1"/>
</dbReference>
<evidence type="ECO:0000313" key="13">
    <source>
        <dbReference type="Proteomes" id="UP000250928"/>
    </source>
</evidence>
<dbReference type="HAMAP" id="MF_00201">
    <property type="entry name" value="RecO"/>
    <property type="match status" value="1"/>
</dbReference>
<dbReference type="NCBIfam" id="TIGR00613">
    <property type="entry name" value="reco"/>
    <property type="match status" value="1"/>
</dbReference>
<evidence type="ECO:0000256" key="4">
    <source>
        <dbReference type="ARBA" id="ARBA00022763"/>
    </source>
</evidence>
<keyword evidence="6 8" id="KW-0234">DNA repair</keyword>
<dbReference type="Proteomes" id="UP000250928">
    <property type="component" value="Unassembled WGS sequence"/>
</dbReference>
<evidence type="ECO:0000313" key="11">
    <source>
        <dbReference type="EMBL" id="PUE00154.1"/>
    </source>
</evidence>
<reference evidence="11 13" key="2">
    <citation type="submission" date="2018-01" db="EMBL/GenBank/DDBJ databases">
        <title>Novel co-symbiosis in the lucinid bivalve Phacoides pectinatus.</title>
        <authorList>
            <person name="Lim S.J."/>
            <person name="Davis B.G."/>
            <person name="Gill D.E."/>
            <person name="Engel A.S."/>
            <person name="Anderson L.C."/>
            <person name="Campbell B.J."/>
        </authorList>
    </citation>
    <scope>NUCLEOTIDE SEQUENCE [LARGE SCALE GENOMIC DNA]</scope>
    <source>
        <strain evidence="11">N3_P5</strain>
    </source>
</reference>
<comment type="function">
    <text evidence="1 8">Involved in DNA repair and RecF pathway recombination.</text>
</comment>
<organism evidence="11 13">
    <name type="scientific">Candidatus Sedimenticola endophacoides</name>
    <dbReference type="NCBI Taxonomy" id="2548426"/>
    <lineage>
        <taxon>Bacteria</taxon>
        <taxon>Pseudomonadati</taxon>
        <taxon>Pseudomonadota</taxon>
        <taxon>Gammaproteobacteria</taxon>
        <taxon>Chromatiales</taxon>
        <taxon>Sedimenticolaceae</taxon>
        <taxon>Sedimenticola</taxon>
    </lineage>
</organism>